<dbReference type="SUPFAM" id="SSF49452">
    <property type="entry name" value="Starch-binding domain-like"/>
    <property type="match status" value="2"/>
</dbReference>
<feature type="compositionally biased region" description="Low complexity" evidence="1">
    <location>
        <begin position="330"/>
        <end position="341"/>
    </location>
</feature>
<keyword evidence="3" id="KW-0645">Protease</keyword>
<keyword evidence="4" id="KW-1185">Reference proteome</keyword>
<evidence type="ECO:0000256" key="2">
    <source>
        <dbReference type="SAM" id="Phobius"/>
    </source>
</evidence>
<dbReference type="GO" id="GO:0030246">
    <property type="term" value="F:carbohydrate binding"/>
    <property type="evidence" value="ECO:0007669"/>
    <property type="project" value="InterPro"/>
</dbReference>
<keyword evidence="3" id="KW-0378">Hydrolase</keyword>
<dbReference type="InterPro" id="IPR013784">
    <property type="entry name" value="Carb-bd-like_fold"/>
</dbReference>
<reference evidence="3 4" key="1">
    <citation type="submission" date="2018-11" db="EMBL/GenBank/DDBJ databases">
        <authorList>
            <person name="Da X."/>
        </authorList>
    </citation>
    <scope>NUCLEOTIDE SEQUENCE [LARGE SCALE GENOMIC DNA]</scope>
    <source>
        <strain evidence="3 4">S14-144</strain>
    </source>
</reference>
<feature type="transmembrane region" description="Helical" evidence="2">
    <location>
        <begin position="244"/>
        <end position="266"/>
    </location>
</feature>
<dbReference type="AlphaFoldDB" id="A0A3G8ZL87"/>
<accession>A0A3G8ZL87</accession>
<dbReference type="RefSeq" id="WP_124798923.1">
    <property type="nucleotide sequence ID" value="NZ_CP034170.1"/>
</dbReference>
<feature type="region of interest" description="Disordered" evidence="1">
    <location>
        <begin position="290"/>
        <end position="341"/>
    </location>
</feature>
<keyword evidence="2" id="KW-0472">Membrane</keyword>
<dbReference type="GO" id="GO:0004180">
    <property type="term" value="F:carboxypeptidase activity"/>
    <property type="evidence" value="ECO:0007669"/>
    <property type="project" value="UniProtKB-KW"/>
</dbReference>
<proteinExistence type="predicted"/>
<keyword evidence="2" id="KW-0812">Transmembrane</keyword>
<evidence type="ECO:0000313" key="4">
    <source>
        <dbReference type="Proteomes" id="UP000268084"/>
    </source>
</evidence>
<keyword evidence="3" id="KW-0121">Carboxypeptidase</keyword>
<evidence type="ECO:0000256" key="1">
    <source>
        <dbReference type="SAM" id="MobiDB-lite"/>
    </source>
</evidence>
<dbReference type="EMBL" id="CP034170">
    <property type="protein sequence ID" value="AZI58013.1"/>
    <property type="molecule type" value="Genomic_DNA"/>
</dbReference>
<evidence type="ECO:0000313" key="3">
    <source>
        <dbReference type="EMBL" id="AZI58013.1"/>
    </source>
</evidence>
<gene>
    <name evidence="3" type="ORF">EH165_07525</name>
</gene>
<name>A0A3G8ZL87_9ACTN</name>
<dbReference type="OrthoDB" id="3760580at2"/>
<protein>
    <submittedName>
        <fullName evidence="3">Carboxypeptidase regulatory-like domain-containing protein</fullName>
    </submittedName>
</protein>
<dbReference type="Gene3D" id="2.60.40.1120">
    <property type="entry name" value="Carboxypeptidase-like, regulatory domain"/>
    <property type="match status" value="3"/>
</dbReference>
<reference evidence="3 4" key="2">
    <citation type="submission" date="2018-12" db="EMBL/GenBank/DDBJ databases">
        <title>Nakamurella antarcticus sp. nov., isolated from Antarctica South Shetland Islands soil.</title>
        <authorList>
            <person name="Peng F."/>
        </authorList>
    </citation>
    <scope>NUCLEOTIDE SEQUENCE [LARGE SCALE GENOMIC DNA]</scope>
    <source>
        <strain evidence="3 4">S14-144</strain>
    </source>
</reference>
<sequence>MIEQCPPTGPDTVEVVVESEISVGAGQVVIVSVLVRHWGLIAAPLTVSVIGLDASWAPAPTTIAPVEPGVGTRVDIALQTERGALAARYPFVIAVQAPAVDSEPELRAPGSPSRPSASSSPRIGMAEAVLVLNAPHRVAITLEPQQPSAVFTKKIAVTLTNPGKADATLDLQPKVARGAKLRMSKFAVTVPAGRTVVVKGRIRVQKPSFIGADNTFAYSVTARSSGAPQYAEGLLRSRPFLRGWALKSLGLVLVAAMFIGIAVIAVPRLRDAFAPKDALSSAQEELARSAAEAAASTGEVPSPPASADAAQGDASPGESGAAATPGESTGPAAPGAVDVSGASGVGGGNRLAGTVLGSDPTKVTVLVEPTSVVQAQDVGAQPATGLVDPSVASGLRQAALLGKMWGSSLRQQPSEDATAGRRSTVPFKDGSWSFAGINGPGYYLATFAQPGYQTQRYIIDPALLADADPMKIQLVPGQGKLSGAVASDTGPVGAATVTITDGTNSLVTSSISTGETGGGNWEVGGLSTPGSYLITVRAAGFGTTSALVTLGAGGSQVVDLALKAGVGSITGSVTGVDQFGVVGGLGGLTVIAVDGDLTRSANTITSGAVGRFTLPDLPTPGTYTLTISGNGYQPKTRQVKLAAGAENALVDLSMTRSDGVVAGMVSGGDNVGLAGAGLTLTGTDASYKTMTASAPPGSFRFAGVGPGIYVLSASMYGRKTTFATVQITAAETALQDLTLSELSDGELARDSKIRGRAVDARTGGPLTCDRAAQPNPKCVVTVTTTVDTVSGPHPSSPTPGPGMITRCHLMRMGRSAPLVPAKVCFQGFTRWQYLRQGMRRSPPTSKWE</sequence>
<dbReference type="Pfam" id="PF13620">
    <property type="entry name" value="CarboxypepD_reg"/>
    <property type="match status" value="2"/>
</dbReference>
<dbReference type="Proteomes" id="UP000268084">
    <property type="component" value="Chromosome"/>
</dbReference>
<keyword evidence="2" id="KW-1133">Transmembrane helix</keyword>
<dbReference type="KEGG" id="nak:EH165_07525"/>
<organism evidence="3 4">
    <name type="scientific">Nakamurella antarctica</name>
    <dbReference type="NCBI Taxonomy" id="1902245"/>
    <lineage>
        <taxon>Bacteria</taxon>
        <taxon>Bacillati</taxon>
        <taxon>Actinomycetota</taxon>
        <taxon>Actinomycetes</taxon>
        <taxon>Nakamurellales</taxon>
        <taxon>Nakamurellaceae</taxon>
        <taxon>Nakamurella</taxon>
    </lineage>
</organism>